<feature type="transmembrane region" description="Helical" evidence="1">
    <location>
        <begin position="159"/>
        <end position="177"/>
    </location>
</feature>
<dbReference type="RefSeq" id="WP_013712766.1">
    <property type="nucleotide sequence ID" value="NC_015408.1"/>
</dbReference>
<feature type="transmembrane region" description="Helical" evidence="1">
    <location>
        <begin position="237"/>
        <end position="257"/>
    </location>
</feature>
<feature type="transmembrane region" description="Helical" evidence="1">
    <location>
        <begin position="38"/>
        <end position="57"/>
    </location>
</feature>
<dbReference type="GO" id="GO:0006508">
    <property type="term" value="P:proteolysis"/>
    <property type="evidence" value="ECO:0007669"/>
    <property type="project" value="UniProtKB-KW"/>
</dbReference>
<protein>
    <submittedName>
        <fullName evidence="3">CAAX amino terminal protease family</fullName>
    </submittedName>
</protein>
<dbReference type="KEGG" id="cpm:G5S_0738"/>
<keyword evidence="3" id="KW-0645">Protease</keyword>
<accession>A0AA34WI30</accession>
<reference evidence="3 4" key="1">
    <citation type="journal article" date="2011" name="J. Bacteriol.">
        <title>Genome sequence of the obligate intracellular animal pathogen Chlamydia pecorum E58.</title>
        <authorList>
            <person name="Mojica S."/>
            <person name="Huot Creasy H."/>
            <person name="Daugherty S."/>
            <person name="Read T.D."/>
            <person name="Kim T."/>
            <person name="Kaltenboeck B."/>
            <person name="Bavoil P."/>
            <person name="Myers G.S."/>
        </authorList>
    </citation>
    <scope>NUCLEOTIDE SEQUENCE [LARGE SCALE GENOMIC DNA]</scope>
    <source>
        <strain evidence="3 4">E58</strain>
    </source>
</reference>
<dbReference type="PANTHER" id="PTHR36435">
    <property type="entry name" value="SLR1288 PROTEIN"/>
    <property type="match status" value="1"/>
</dbReference>
<keyword evidence="3" id="KW-0378">Hydrolase</keyword>
<dbReference type="GO" id="GO:0004175">
    <property type="term" value="F:endopeptidase activity"/>
    <property type="evidence" value="ECO:0007669"/>
    <property type="project" value="UniProtKB-ARBA"/>
</dbReference>
<evidence type="ECO:0000313" key="3">
    <source>
        <dbReference type="EMBL" id="AEB41688.1"/>
    </source>
</evidence>
<feature type="transmembrane region" description="Helical" evidence="1">
    <location>
        <begin position="113"/>
        <end position="138"/>
    </location>
</feature>
<dbReference type="Pfam" id="PF02517">
    <property type="entry name" value="Rce1-like"/>
    <property type="match status" value="1"/>
</dbReference>
<dbReference type="InterPro" id="IPR003675">
    <property type="entry name" value="Rce1/LyrA-like_dom"/>
</dbReference>
<dbReference type="GO" id="GO:0080120">
    <property type="term" value="P:CAAX-box protein maturation"/>
    <property type="evidence" value="ECO:0007669"/>
    <property type="project" value="UniProtKB-ARBA"/>
</dbReference>
<feature type="transmembrane region" description="Helical" evidence="1">
    <location>
        <begin position="214"/>
        <end position="231"/>
    </location>
</feature>
<keyword evidence="4" id="KW-1185">Reference proteome</keyword>
<sequence length="258" mass="28763">MQTSLFFLLLFLLLAAILSKNFFVWPPKSDQTPLKARHVLSAVVLYFFATFLAHVLAAPSSPELIHILVGITLAFSFLTYIFFLPIEVSRAILFSGDQPIAHVGKMLLSSLRMWVITTSVTELMGILLNKFLMLSLSLQGVRAQAITEEIQSRASSDSLIFILSIGILIPIGEELFFRGILQTFLKGKLGRIWALVMTSVIFALSHIEHSLGSLVFIPILFVFSLCAGFLYEKERNILAPIFLHVLYNLTSLGLLFLG</sequence>
<evidence type="ECO:0000313" key="4">
    <source>
        <dbReference type="Proteomes" id="UP000008305"/>
    </source>
</evidence>
<dbReference type="PANTHER" id="PTHR36435:SF1">
    <property type="entry name" value="CAAX AMINO TERMINAL PROTEASE FAMILY PROTEIN"/>
    <property type="match status" value="1"/>
</dbReference>
<gene>
    <name evidence="3" type="ordered locus">G5S_0738</name>
</gene>
<dbReference type="EMBL" id="CP002608">
    <property type="protein sequence ID" value="AEB41688.1"/>
    <property type="molecule type" value="Genomic_DNA"/>
</dbReference>
<dbReference type="Proteomes" id="UP000008305">
    <property type="component" value="Chromosome"/>
</dbReference>
<dbReference type="AlphaFoldDB" id="A0AA34WI30"/>
<keyword evidence="1" id="KW-0812">Transmembrane</keyword>
<feature type="transmembrane region" description="Helical" evidence="1">
    <location>
        <begin position="64"/>
        <end position="86"/>
    </location>
</feature>
<keyword evidence="1" id="KW-0472">Membrane</keyword>
<organism evidence="3 4">
    <name type="scientific">Chlamydia pecorum (strain ATCC VR-628 / DSM 29919 / E58)</name>
    <name type="common">Chlamydophila pecorum</name>
    <dbReference type="NCBI Taxonomy" id="331635"/>
    <lineage>
        <taxon>Bacteria</taxon>
        <taxon>Pseudomonadati</taxon>
        <taxon>Chlamydiota</taxon>
        <taxon>Chlamydiia</taxon>
        <taxon>Chlamydiales</taxon>
        <taxon>Chlamydiaceae</taxon>
        <taxon>Chlamydia/Chlamydophila group</taxon>
        <taxon>Chlamydia</taxon>
    </lineage>
</organism>
<evidence type="ECO:0000259" key="2">
    <source>
        <dbReference type="Pfam" id="PF02517"/>
    </source>
</evidence>
<keyword evidence="1" id="KW-1133">Transmembrane helix</keyword>
<evidence type="ECO:0000256" key="1">
    <source>
        <dbReference type="SAM" id="Phobius"/>
    </source>
</evidence>
<feature type="domain" description="CAAX prenyl protease 2/Lysostaphin resistance protein A-like" evidence="2">
    <location>
        <begin position="157"/>
        <end position="249"/>
    </location>
</feature>
<dbReference type="InterPro" id="IPR052710">
    <property type="entry name" value="CAAX_protease"/>
</dbReference>
<name>A0AA34WI30_CHLPE</name>
<proteinExistence type="predicted"/>